<dbReference type="RefSeq" id="WP_378113089.1">
    <property type="nucleotide sequence ID" value="NZ_JBHSNC010000051.1"/>
</dbReference>
<evidence type="ECO:0000313" key="2">
    <source>
        <dbReference type="Proteomes" id="UP001596108"/>
    </source>
</evidence>
<organism evidence="1 2">
    <name type="scientific">Cohnella yongneupensis</name>
    <dbReference type="NCBI Taxonomy" id="425006"/>
    <lineage>
        <taxon>Bacteria</taxon>
        <taxon>Bacillati</taxon>
        <taxon>Bacillota</taxon>
        <taxon>Bacilli</taxon>
        <taxon>Bacillales</taxon>
        <taxon>Paenibacillaceae</taxon>
        <taxon>Cohnella</taxon>
    </lineage>
</organism>
<keyword evidence="2" id="KW-1185">Reference proteome</keyword>
<reference evidence="2" key="1">
    <citation type="journal article" date="2019" name="Int. J. Syst. Evol. Microbiol.">
        <title>The Global Catalogue of Microorganisms (GCM) 10K type strain sequencing project: providing services to taxonomists for standard genome sequencing and annotation.</title>
        <authorList>
            <consortium name="The Broad Institute Genomics Platform"/>
            <consortium name="The Broad Institute Genome Sequencing Center for Infectious Disease"/>
            <person name="Wu L."/>
            <person name="Ma J."/>
        </authorList>
    </citation>
    <scope>NUCLEOTIDE SEQUENCE [LARGE SCALE GENOMIC DNA]</scope>
    <source>
        <strain evidence="2">CGMCC 1.18578</strain>
    </source>
</reference>
<evidence type="ECO:0000313" key="1">
    <source>
        <dbReference type="EMBL" id="MFC5531148.1"/>
    </source>
</evidence>
<gene>
    <name evidence="1" type="ORF">ACFPQ4_17145</name>
</gene>
<dbReference type="Proteomes" id="UP001596108">
    <property type="component" value="Unassembled WGS sequence"/>
</dbReference>
<sequence>MLSFEQKIEIFASFPELERKDVSMGRVNFHYEGSAFDKKLIGFHLHPNGNGFAFAGRLQDVDTDDRGYVNIRDYGAEELRELIARSIHSLTREKAPEPEEGLVETWEDPNKSTLTLKFEDDMWYVFAGMNLDGAFETYEEAREYLIDEGFAKR</sequence>
<name>A0ABW0R1N8_9BACL</name>
<comment type="caution">
    <text evidence="1">The sequence shown here is derived from an EMBL/GenBank/DDBJ whole genome shotgun (WGS) entry which is preliminary data.</text>
</comment>
<proteinExistence type="predicted"/>
<dbReference type="EMBL" id="JBHSNC010000051">
    <property type="protein sequence ID" value="MFC5531148.1"/>
    <property type="molecule type" value="Genomic_DNA"/>
</dbReference>
<accession>A0ABW0R1N8</accession>
<protein>
    <submittedName>
        <fullName evidence="1">Uncharacterized protein</fullName>
    </submittedName>
</protein>